<dbReference type="InterPro" id="IPR013094">
    <property type="entry name" value="AB_hydrolase_3"/>
</dbReference>
<sequence length="370" mass="41962">MTKTPFTLHMFHWLSLHFHTLIFLHFLLLLILQKTQMASLPHVVEDLGGVIQIFSDGSIRRHKLNDFIIMSVVKADNSVTWKDYCYNKLHDLYLRIYKPIPTTTTKLPVIYYLHGGGFCVGAFERAKYHNFCLRVSEALHVIVVAPNLRLAPEHRLPAAMDDALVALKWLQELATRTNPNGGQTFDDMWVGDHDVVDGFDFDRFCIFGDSSGGNIAHHLAVRLGPGSLELTPVKVRGYVMLTPFFGGMERTKSEEGLPEKALNVDVLDTFWRMALPVGKTLDHPFANPFGPESPSLELVKLDPILLVVGGDEIMKDRVKLYAEELKKLQKTIHYVEIEGKQHGFLTNEPYSDVSDSVFNLIKDFVFKHFG</sequence>
<dbReference type="EMBL" id="MNCJ02000328">
    <property type="protein sequence ID" value="KAF5772954.1"/>
    <property type="molecule type" value="Genomic_DNA"/>
</dbReference>
<feature type="transmembrane region" description="Helical" evidence="2">
    <location>
        <begin position="12"/>
        <end position="32"/>
    </location>
</feature>
<reference evidence="4" key="3">
    <citation type="submission" date="2020-06" db="EMBL/GenBank/DDBJ databases">
        <title>Helianthus annuus Genome sequencing and assembly Release 2.</title>
        <authorList>
            <person name="Gouzy J."/>
            <person name="Langlade N."/>
            <person name="Munos S."/>
        </authorList>
    </citation>
    <scope>NUCLEOTIDE SEQUENCE</scope>
    <source>
        <tissue evidence="4">Leaves</tissue>
    </source>
</reference>
<dbReference type="AlphaFoldDB" id="A0A251SQY4"/>
<evidence type="ECO:0000313" key="6">
    <source>
        <dbReference type="Proteomes" id="UP000215914"/>
    </source>
</evidence>
<keyword evidence="2" id="KW-0812">Transmembrane</keyword>
<reference evidence="5" key="2">
    <citation type="submission" date="2017-02" db="EMBL/GenBank/DDBJ databases">
        <title>Sunflower complete genome.</title>
        <authorList>
            <person name="Langlade N."/>
            <person name="Munos S."/>
        </authorList>
    </citation>
    <scope>NUCLEOTIDE SEQUENCE [LARGE SCALE GENOMIC DNA]</scope>
    <source>
        <tissue evidence="5">Leaves</tissue>
    </source>
</reference>
<proteinExistence type="inferred from homology"/>
<evidence type="ECO:0000313" key="4">
    <source>
        <dbReference type="EMBL" id="KAF5772954.1"/>
    </source>
</evidence>
<keyword evidence="2" id="KW-0472">Membrane</keyword>
<dbReference type="OMA" id="ERAKYHN"/>
<dbReference type="EC" id="3.1.1.1" evidence="4"/>
<reference evidence="4 6" key="1">
    <citation type="journal article" date="2017" name="Nature">
        <title>The sunflower genome provides insights into oil metabolism, flowering and Asterid evolution.</title>
        <authorList>
            <person name="Badouin H."/>
            <person name="Gouzy J."/>
            <person name="Grassa C.J."/>
            <person name="Murat F."/>
            <person name="Staton S.E."/>
            <person name="Cottret L."/>
            <person name="Lelandais-Briere C."/>
            <person name="Owens G.L."/>
            <person name="Carrere S."/>
            <person name="Mayjonade B."/>
            <person name="Legrand L."/>
            <person name="Gill N."/>
            <person name="Kane N.C."/>
            <person name="Bowers J.E."/>
            <person name="Hubner S."/>
            <person name="Bellec A."/>
            <person name="Berard A."/>
            <person name="Berges H."/>
            <person name="Blanchet N."/>
            <person name="Boniface M.C."/>
            <person name="Brunel D."/>
            <person name="Catrice O."/>
            <person name="Chaidir N."/>
            <person name="Claudel C."/>
            <person name="Donnadieu C."/>
            <person name="Faraut T."/>
            <person name="Fievet G."/>
            <person name="Helmstetter N."/>
            <person name="King M."/>
            <person name="Knapp S.J."/>
            <person name="Lai Z."/>
            <person name="Le Paslier M.C."/>
            <person name="Lippi Y."/>
            <person name="Lorenzon L."/>
            <person name="Mandel J.R."/>
            <person name="Marage G."/>
            <person name="Marchand G."/>
            <person name="Marquand E."/>
            <person name="Bret-Mestries E."/>
            <person name="Morien E."/>
            <person name="Nambeesan S."/>
            <person name="Nguyen T."/>
            <person name="Pegot-Espagnet P."/>
            <person name="Pouilly N."/>
            <person name="Raftis F."/>
            <person name="Sallet E."/>
            <person name="Schiex T."/>
            <person name="Thomas J."/>
            <person name="Vandecasteele C."/>
            <person name="Vares D."/>
            <person name="Vear F."/>
            <person name="Vautrin S."/>
            <person name="Crespi M."/>
            <person name="Mangin B."/>
            <person name="Burke J.M."/>
            <person name="Salse J."/>
            <person name="Munos S."/>
            <person name="Vincourt P."/>
            <person name="Rieseberg L.H."/>
            <person name="Langlade N.B."/>
        </authorList>
    </citation>
    <scope>NUCLEOTIDE SEQUENCE [LARGE SCALE GENOMIC DNA]</scope>
    <source>
        <strain evidence="6">cv. SF193</strain>
        <tissue evidence="4">Leaves</tissue>
    </source>
</reference>
<dbReference type="Gene3D" id="3.40.50.1820">
    <property type="entry name" value="alpha/beta hydrolase"/>
    <property type="match status" value="1"/>
</dbReference>
<accession>A0A251SQY4</accession>
<dbReference type="Gramene" id="mRNA:HanXRQr2_Chr13g0583231">
    <property type="protein sequence ID" value="mRNA:HanXRQr2_Chr13g0583231"/>
    <property type="gene ID" value="HanXRQr2_Chr13g0583231"/>
</dbReference>
<dbReference type="InterPro" id="IPR029058">
    <property type="entry name" value="AB_hydrolase_fold"/>
</dbReference>
<dbReference type="InterPro" id="IPR050466">
    <property type="entry name" value="Carboxylest/Gibb_receptor"/>
</dbReference>
<gene>
    <name evidence="5" type="ORF">HannXRQ_Chr13g0398761</name>
    <name evidence="4" type="ORF">HanXRQr2_Chr13g0583231</name>
</gene>
<dbReference type="EMBL" id="CM007902">
    <property type="protein sequence ID" value="OTG01134.1"/>
    <property type="molecule type" value="Genomic_DNA"/>
</dbReference>
<dbReference type="PANTHER" id="PTHR23024:SF406">
    <property type="entry name" value="CARBOXYLESTERASE 15-RELATED"/>
    <property type="match status" value="1"/>
</dbReference>
<name>A0A251SQY4_HELAN</name>
<keyword evidence="6" id="KW-1185">Reference proteome</keyword>
<evidence type="ECO:0000259" key="3">
    <source>
        <dbReference type="Pfam" id="PF07859"/>
    </source>
</evidence>
<dbReference type="STRING" id="4232.A0A251SQY4"/>
<evidence type="ECO:0000313" key="5">
    <source>
        <dbReference type="EMBL" id="OTG01134.1"/>
    </source>
</evidence>
<keyword evidence="2" id="KW-1133">Transmembrane helix</keyword>
<dbReference type="GO" id="GO:0106435">
    <property type="term" value="F:carboxylesterase activity"/>
    <property type="evidence" value="ECO:0007669"/>
    <property type="project" value="UniProtKB-EC"/>
</dbReference>
<dbReference type="SUPFAM" id="SSF53474">
    <property type="entry name" value="alpha/beta-Hydrolases"/>
    <property type="match status" value="1"/>
</dbReference>
<protein>
    <submittedName>
        <fullName evidence="4">Carboxylesterase</fullName>
        <ecNumber evidence="4">3.1.1.1</ecNumber>
    </submittedName>
    <submittedName>
        <fullName evidence="5">Putative alpha/Beta hydrolase fold protein</fullName>
    </submittedName>
</protein>
<dbReference type="Pfam" id="PF07859">
    <property type="entry name" value="Abhydrolase_3"/>
    <property type="match status" value="1"/>
</dbReference>
<dbReference type="Proteomes" id="UP000215914">
    <property type="component" value="Chromosome 13"/>
</dbReference>
<evidence type="ECO:0000256" key="2">
    <source>
        <dbReference type="SAM" id="Phobius"/>
    </source>
</evidence>
<organism evidence="5 6">
    <name type="scientific">Helianthus annuus</name>
    <name type="common">Common sunflower</name>
    <dbReference type="NCBI Taxonomy" id="4232"/>
    <lineage>
        <taxon>Eukaryota</taxon>
        <taxon>Viridiplantae</taxon>
        <taxon>Streptophyta</taxon>
        <taxon>Embryophyta</taxon>
        <taxon>Tracheophyta</taxon>
        <taxon>Spermatophyta</taxon>
        <taxon>Magnoliopsida</taxon>
        <taxon>eudicotyledons</taxon>
        <taxon>Gunneridae</taxon>
        <taxon>Pentapetalae</taxon>
        <taxon>asterids</taxon>
        <taxon>campanulids</taxon>
        <taxon>Asterales</taxon>
        <taxon>Asteraceae</taxon>
        <taxon>Asteroideae</taxon>
        <taxon>Heliantheae alliance</taxon>
        <taxon>Heliantheae</taxon>
        <taxon>Helianthus</taxon>
    </lineage>
</organism>
<feature type="domain" description="Alpha/beta hydrolase fold-3" evidence="3">
    <location>
        <begin position="111"/>
        <end position="345"/>
    </location>
</feature>
<dbReference type="FunCoup" id="A0A251SQY4">
    <property type="interactions" value="186"/>
</dbReference>
<dbReference type="InParanoid" id="A0A251SQY4"/>
<comment type="similarity">
    <text evidence="1">Belongs to the 'GDXG' lipolytic enzyme family.</text>
</comment>
<dbReference type="PANTHER" id="PTHR23024">
    <property type="entry name" value="ARYLACETAMIDE DEACETYLASE"/>
    <property type="match status" value="1"/>
</dbReference>
<evidence type="ECO:0000256" key="1">
    <source>
        <dbReference type="ARBA" id="ARBA00010515"/>
    </source>
</evidence>
<keyword evidence="5" id="KW-0378">Hydrolase</keyword>